<feature type="non-terminal residue" evidence="1">
    <location>
        <position position="1"/>
    </location>
</feature>
<organism evidence="1">
    <name type="scientific">human gut metagenome</name>
    <dbReference type="NCBI Taxonomy" id="408170"/>
    <lineage>
        <taxon>unclassified sequences</taxon>
        <taxon>metagenomes</taxon>
        <taxon>organismal metagenomes</taxon>
    </lineage>
</organism>
<dbReference type="AlphaFoldDB" id="K1UDN4"/>
<accession>K1UDN4</accession>
<name>K1UDN4_9ZZZZ</name>
<reference evidence="1" key="1">
    <citation type="journal article" date="2013" name="Environ. Microbiol.">
        <title>Microbiota from the distal guts of lean and obese adolescents exhibit partial functional redundancy besides clear differences in community structure.</title>
        <authorList>
            <person name="Ferrer M."/>
            <person name="Ruiz A."/>
            <person name="Lanza F."/>
            <person name="Haange S.B."/>
            <person name="Oberbach A."/>
            <person name="Till H."/>
            <person name="Bargiela R."/>
            <person name="Campoy C."/>
            <person name="Segura M.T."/>
            <person name="Richter M."/>
            <person name="von Bergen M."/>
            <person name="Seifert J."/>
            <person name="Suarez A."/>
        </authorList>
    </citation>
    <scope>NUCLEOTIDE SEQUENCE</scope>
</reference>
<evidence type="ECO:0000313" key="1">
    <source>
        <dbReference type="EMBL" id="EKC76380.1"/>
    </source>
</evidence>
<dbReference type="EMBL" id="AJWZ01000592">
    <property type="protein sequence ID" value="EKC76380.1"/>
    <property type="molecule type" value="Genomic_DNA"/>
</dbReference>
<protein>
    <submittedName>
        <fullName evidence="1">Uncharacterized protein</fullName>
    </submittedName>
</protein>
<comment type="caution">
    <text evidence="1">The sequence shown here is derived from an EMBL/GenBank/DDBJ whole genome shotgun (WGS) entry which is preliminary data.</text>
</comment>
<gene>
    <name evidence="1" type="ORF">OBE_00873</name>
</gene>
<sequence>TRVDKLNVIYIIRYKHMKLYQLLQSFEFEEIFPTVNVMFPNAQLHRDIFEKAFDMLCNIQPITSKKVIKFELMEDPDSNDMFVGANDSCFQSTWDVCLGKEVKKGKGADLNDVELAANCLLNVLFIGRHPQGFDKDYKKLLK</sequence>
<proteinExistence type="predicted"/>